<dbReference type="InParanoid" id="A0A1X7VV12"/>
<keyword evidence="1 2" id="KW-0728">SH3 domain</keyword>
<dbReference type="KEGG" id="aqu:109593757"/>
<feature type="compositionally biased region" description="Low complexity" evidence="3">
    <location>
        <begin position="96"/>
        <end position="105"/>
    </location>
</feature>
<reference evidence="5" key="2">
    <citation type="submission" date="2017-05" db="UniProtKB">
        <authorList>
            <consortium name="EnsemblMetazoa"/>
        </authorList>
    </citation>
    <scope>IDENTIFICATION</scope>
</reference>
<dbReference type="Gene3D" id="2.30.30.40">
    <property type="entry name" value="SH3 Domains"/>
    <property type="match status" value="1"/>
</dbReference>
<dbReference type="InterPro" id="IPR036028">
    <property type="entry name" value="SH3-like_dom_sf"/>
</dbReference>
<proteinExistence type="predicted"/>
<evidence type="ECO:0000313" key="5">
    <source>
        <dbReference type="EnsemblMetazoa" id="Aqu2.1.43952_001"/>
    </source>
</evidence>
<name>A0A1X7VV12_AMPQE</name>
<dbReference type="Pfam" id="PF00018">
    <property type="entry name" value="SH3_1"/>
    <property type="match status" value="1"/>
</dbReference>
<evidence type="ECO:0000259" key="4">
    <source>
        <dbReference type="PROSITE" id="PS50002"/>
    </source>
</evidence>
<dbReference type="AlphaFoldDB" id="A0A1X7VV12"/>
<feature type="domain" description="SH3" evidence="4">
    <location>
        <begin position="16"/>
        <end position="77"/>
    </location>
</feature>
<sequence length="357" mass="40312">MSNKERQHMEPDELLRPNTRVVAISNFVGETPKDLSFVVGEKLTILKPDIAMYWYVAQNERGQRGIIPFNLIEVIEEQPPAVPPPLSRAFSQKATPSSVPSSLDIVPPPVPPRPGRNHSDGSVQSLDRLRSATHSAFPPPLSAPPQQTNAPPLPPVTGNPVPVVIESINFRPPMPLPPSASGPQQHITSPLATKFGKYSNSQSFVSNSGWFQPTVGMTLSTKLHIPEYVFRQMTSAVYFFQHKHDRTKDFVGKSLLLYNDLTQMFVKLYEKRVDQLNPLEEELRYNSPDADMWNVRAWSHPPVMLELEASKMIIKLNSLHPCGLNKSITLESKEDFQKFCVWYTKERQKKKKNESIV</sequence>
<dbReference type="OrthoDB" id="4680325at2759"/>
<dbReference type="Proteomes" id="UP000007879">
    <property type="component" value="Unassembled WGS sequence"/>
</dbReference>
<dbReference type="SUPFAM" id="SSF50044">
    <property type="entry name" value="SH3-domain"/>
    <property type="match status" value="1"/>
</dbReference>
<dbReference type="EnsemblMetazoa" id="Aqu2.1.43952_001">
    <property type="protein sequence ID" value="Aqu2.1.43952_001"/>
    <property type="gene ID" value="Aqu2.1.43952"/>
</dbReference>
<dbReference type="SMART" id="SM00326">
    <property type="entry name" value="SH3"/>
    <property type="match status" value="1"/>
</dbReference>
<keyword evidence="6" id="KW-1185">Reference proteome</keyword>
<accession>A0A1X7VV12</accession>
<gene>
    <name evidence="5" type="primary">109593757</name>
</gene>
<feature type="region of interest" description="Disordered" evidence="3">
    <location>
        <begin position="82"/>
        <end position="158"/>
    </location>
</feature>
<evidence type="ECO:0000256" key="3">
    <source>
        <dbReference type="SAM" id="MobiDB-lite"/>
    </source>
</evidence>
<protein>
    <recommendedName>
        <fullName evidence="4">SH3 domain-containing protein</fullName>
    </recommendedName>
</protein>
<reference evidence="6" key="1">
    <citation type="journal article" date="2010" name="Nature">
        <title>The Amphimedon queenslandica genome and the evolution of animal complexity.</title>
        <authorList>
            <person name="Srivastava M."/>
            <person name="Simakov O."/>
            <person name="Chapman J."/>
            <person name="Fahey B."/>
            <person name="Gauthier M.E."/>
            <person name="Mitros T."/>
            <person name="Richards G.S."/>
            <person name="Conaco C."/>
            <person name="Dacre M."/>
            <person name="Hellsten U."/>
            <person name="Larroux C."/>
            <person name="Putnam N.H."/>
            <person name="Stanke M."/>
            <person name="Adamska M."/>
            <person name="Darling A."/>
            <person name="Degnan S.M."/>
            <person name="Oakley T.H."/>
            <person name="Plachetzki D.C."/>
            <person name="Zhai Y."/>
            <person name="Adamski M."/>
            <person name="Calcino A."/>
            <person name="Cummins S.F."/>
            <person name="Goodstein D.M."/>
            <person name="Harris C."/>
            <person name="Jackson D.J."/>
            <person name="Leys S.P."/>
            <person name="Shu S."/>
            <person name="Woodcroft B.J."/>
            <person name="Vervoort M."/>
            <person name="Kosik K.S."/>
            <person name="Manning G."/>
            <person name="Degnan B.M."/>
            <person name="Rokhsar D.S."/>
        </authorList>
    </citation>
    <scope>NUCLEOTIDE SEQUENCE [LARGE SCALE GENOMIC DNA]</scope>
</reference>
<evidence type="ECO:0000313" key="6">
    <source>
        <dbReference type="Proteomes" id="UP000007879"/>
    </source>
</evidence>
<evidence type="ECO:0000256" key="1">
    <source>
        <dbReference type="ARBA" id="ARBA00022443"/>
    </source>
</evidence>
<dbReference type="EnsemblMetazoa" id="XM_020008810.1">
    <property type="protein sequence ID" value="XP_019864369.1"/>
    <property type="gene ID" value="LOC109593757"/>
</dbReference>
<dbReference type="InterPro" id="IPR001452">
    <property type="entry name" value="SH3_domain"/>
</dbReference>
<evidence type="ECO:0000256" key="2">
    <source>
        <dbReference type="PROSITE-ProRule" id="PRU00192"/>
    </source>
</evidence>
<dbReference type="PROSITE" id="PS50002">
    <property type="entry name" value="SH3"/>
    <property type="match status" value="1"/>
</dbReference>
<organism evidence="5">
    <name type="scientific">Amphimedon queenslandica</name>
    <name type="common">Sponge</name>
    <dbReference type="NCBI Taxonomy" id="400682"/>
    <lineage>
        <taxon>Eukaryota</taxon>
        <taxon>Metazoa</taxon>
        <taxon>Porifera</taxon>
        <taxon>Demospongiae</taxon>
        <taxon>Heteroscleromorpha</taxon>
        <taxon>Haplosclerida</taxon>
        <taxon>Niphatidae</taxon>
        <taxon>Amphimedon</taxon>
    </lineage>
</organism>